<keyword evidence="1" id="KW-0175">Coiled coil</keyword>
<evidence type="ECO:0000256" key="1">
    <source>
        <dbReference type="SAM" id="Coils"/>
    </source>
</evidence>
<keyword evidence="3" id="KW-1185">Reference proteome</keyword>
<sequence>MKHYTNKKTLEVYAYENDEVAKEYDNDYENLVVMTEELFQEYREQRPGHKWSLNGWVHDELLMNEYEAQKRAQTLQQKRDDLHAIETQIKRYERIKDRTETEEQELDALIEQSTVLFREIKAAETEGEAK</sequence>
<gene>
    <name evidence="2" type="ORF">MMG00_09810</name>
</gene>
<protein>
    <submittedName>
        <fullName evidence="2">Uncharacterized protein</fullName>
    </submittedName>
</protein>
<name>A0ABY3X0V6_9GAMM</name>
<organism evidence="2 3">
    <name type="scientific">Ignatzschineria rhizosphaerae</name>
    <dbReference type="NCBI Taxonomy" id="2923279"/>
    <lineage>
        <taxon>Bacteria</taxon>
        <taxon>Pseudomonadati</taxon>
        <taxon>Pseudomonadota</taxon>
        <taxon>Gammaproteobacteria</taxon>
        <taxon>Cardiobacteriales</taxon>
        <taxon>Ignatzschineriaceae</taxon>
        <taxon>Ignatzschineria</taxon>
    </lineage>
</organism>
<dbReference type="EMBL" id="CP093379">
    <property type="protein sequence ID" value="UNM95515.1"/>
    <property type="molecule type" value="Genomic_DNA"/>
</dbReference>
<dbReference type="Proteomes" id="UP000829542">
    <property type="component" value="Chromosome"/>
</dbReference>
<dbReference type="RefSeq" id="WP_242147835.1">
    <property type="nucleotide sequence ID" value="NZ_CP093379.1"/>
</dbReference>
<evidence type="ECO:0000313" key="2">
    <source>
        <dbReference type="EMBL" id="UNM95515.1"/>
    </source>
</evidence>
<feature type="coiled-coil region" evidence="1">
    <location>
        <begin position="75"/>
        <end position="112"/>
    </location>
</feature>
<accession>A0ABY3X0V6</accession>
<reference evidence="2 3" key="1">
    <citation type="submission" date="2022-03" db="EMBL/GenBank/DDBJ databases">
        <title>Ignatzschineria rhizosphaerae HR5S32.</title>
        <authorList>
            <person name="Sun J.Q."/>
            <person name="Feng J.Y."/>
        </authorList>
    </citation>
    <scope>NUCLEOTIDE SEQUENCE [LARGE SCALE GENOMIC DNA]</scope>
    <source>
        <strain evidence="2 3">HR5S32</strain>
    </source>
</reference>
<evidence type="ECO:0000313" key="3">
    <source>
        <dbReference type="Proteomes" id="UP000829542"/>
    </source>
</evidence>
<proteinExistence type="predicted"/>